<sequence length="91" mass="10121">MNGVSGFITAYGVMIMMIKVDTLRRVKSLVDRKKAFASVDDADDDGMFTSRFNIGRRPLSVMCGLRPRAALSIKNKQSIQNGYVNSQVVDF</sequence>
<name>A0AAV5A249_9AGAM</name>
<dbReference type="Proteomes" id="UP001050691">
    <property type="component" value="Unassembled WGS sequence"/>
</dbReference>
<evidence type="ECO:0000313" key="1">
    <source>
        <dbReference type="EMBL" id="GJJ06703.1"/>
    </source>
</evidence>
<dbReference type="EMBL" id="BPWL01000001">
    <property type="protein sequence ID" value="GJJ06703.1"/>
    <property type="molecule type" value="Genomic_DNA"/>
</dbReference>
<evidence type="ECO:0000313" key="2">
    <source>
        <dbReference type="Proteomes" id="UP001050691"/>
    </source>
</evidence>
<keyword evidence="2" id="KW-1185">Reference proteome</keyword>
<comment type="caution">
    <text evidence="1">The sequence shown here is derived from an EMBL/GenBank/DDBJ whole genome shotgun (WGS) entry which is preliminary data.</text>
</comment>
<dbReference type="AlphaFoldDB" id="A0AAV5A249"/>
<proteinExistence type="predicted"/>
<protein>
    <submittedName>
        <fullName evidence="1">Uncharacterized protein</fullName>
    </submittedName>
</protein>
<reference evidence="1" key="1">
    <citation type="submission" date="2021-10" db="EMBL/GenBank/DDBJ databases">
        <title>De novo Genome Assembly of Clathrus columnatus (Basidiomycota, Fungi) Using Illumina and Nanopore Sequence Data.</title>
        <authorList>
            <person name="Ogiso-Tanaka E."/>
            <person name="Itagaki H."/>
            <person name="Hosoya T."/>
            <person name="Hosaka K."/>
        </authorList>
    </citation>
    <scope>NUCLEOTIDE SEQUENCE</scope>
    <source>
        <strain evidence="1">MO-923</strain>
    </source>
</reference>
<organism evidence="1 2">
    <name type="scientific">Clathrus columnatus</name>
    <dbReference type="NCBI Taxonomy" id="1419009"/>
    <lineage>
        <taxon>Eukaryota</taxon>
        <taxon>Fungi</taxon>
        <taxon>Dikarya</taxon>
        <taxon>Basidiomycota</taxon>
        <taxon>Agaricomycotina</taxon>
        <taxon>Agaricomycetes</taxon>
        <taxon>Phallomycetidae</taxon>
        <taxon>Phallales</taxon>
        <taxon>Clathraceae</taxon>
        <taxon>Clathrus</taxon>
    </lineage>
</organism>
<gene>
    <name evidence="1" type="ORF">Clacol_000898</name>
</gene>
<accession>A0AAV5A249</accession>